<evidence type="ECO:0000313" key="2">
    <source>
        <dbReference type="EMBL" id="QUI23588.1"/>
    </source>
</evidence>
<feature type="transmembrane region" description="Helical" evidence="1">
    <location>
        <begin position="167"/>
        <end position="185"/>
    </location>
</feature>
<protein>
    <submittedName>
        <fullName evidence="2">ABC transporter permease</fullName>
    </submittedName>
</protein>
<proteinExistence type="predicted"/>
<keyword evidence="3" id="KW-1185">Reference proteome</keyword>
<keyword evidence="1" id="KW-0472">Membrane</keyword>
<dbReference type="KEGG" id="vpy:HZI73_15405"/>
<dbReference type="PANTHER" id="PTHR37305">
    <property type="entry name" value="INTEGRAL MEMBRANE PROTEIN-RELATED"/>
    <property type="match status" value="1"/>
</dbReference>
<name>A0A8J8MLR5_9FIRM</name>
<keyword evidence="1" id="KW-1133">Transmembrane helix</keyword>
<keyword evidence="1" id="KW-0812">Transmembrane</keyword>
<evidence type="ECO:0000313" key="3">
    <source>
        <dbReference type="Proteomes" id="UP000683246"/>
    </source>
</evidence>
<dbReference type="AlphaFoldDB" id="A0A8J8MLR5"/>
<dbReference type="RefSeq" id="WP_212694273.1">
    <property type="nucleotide sequence ID" value="NZ_CP058649.1"/>
</dbReference>
<sequence length="245" mass="27686">MYNLLKSDFYKLKSMKAFYILLLFPVIQAVGFSYFVPHATGNQTLNNSLSSQEFMVLFLLMGVFASIIITNDFHTGGIRSLISFGHNRMKIIYSKSVVYYFSIILLSLLFPIISTIINTSKNGFGLIVEGDLITAFFVRLLLLMLIYIAESSIFLVIAFITRNSNMVITTAGVIVVMNLILNMYVRKKQSLIGDIYKTTPYYQTTHLLNDPMTLEVIGSILLICVLTIMLCIIVTGFAFNRMDVK</sequence>
<gene>
    <name evidence="2" type="ORF">HZI73_15405</name>
</gene>
<feature type="transmembrane region" description="Helical" evidence="1">
    <location>
        <begin position="137"/>
        <end position="160"/>
    </location>
</feature>
<dbReference type="Proteomes" id="UP000683246">
    <property type="component" value="Chromosome"/>
</dbReference>
<feature type="transmembrane region" description="Helical" evidence="1">
    <location>
        <begin position="216"/>
        <end position="239"/>
    </location>
</feature>
<dbReference type="EMBL" id="CP058649">
    <property type="protein sequence ID" value="QUI23588.1"/>
    <property type="molecule type" value="Genomic_DNA"/>
</dbReference>
<feature type="transmembrane region" description="Helical" evidence="1">
    <location>
        <begin position="17"/>
        <end position="36"/>
    </location>
</feature>
<dbReference type="PANTHER" id="PTHR37305:SF1">
    <property type="entry name" value="MEMBRANE PROTEIN"/>
    <property type="match status" value="1"/>
</dbReference>
<accession>A0A8J8MLR5</accession>
<organism evidence="2 3">
    <name type="scientific">Vallitalea pronyensis</name>
    <dbReference type="NCBI Taxonomy" id="1348613"/>
    <lineage>
        <taxon>Bacteria</taxon>
        <taxon>Bacillati</taxon>
        <taxon>Bacillota</taxon>
        <taxon>Clostridia</taxon>
        <taxon>Lachnospirales</taxon>
        <taxon>Vallitaleaceae</taxon>
        <taxon>Vallitalea</taxon>
    </lineage>
</organism>
<feature type="transmembrane region" description="Helical" evidence="1">
    <location>
        <begin position="56"/>
        <end position="76"/>
    </location>
</feature>
<feature type="transmembrane region" description="Helical" evidence="1">
    <location>
        <begin position="97"/>
        <end position="117"/>
    </location>
</feature>
<evidence type="ECO:0000256" key="1">
    <source>
        <dbReference type="SAM" id="Phobius"/>
    </source>
</evidence>
<dbReference type="Pfam" id="PF12730">
    <property type="entry name" value="ABC2_membrane_4"/>
    <property type="match status" value="1"/>
</dbReference>
<reference evidence="2" key="1">
    <citation type="submission" date="2020-07" db="EMBL/GenBank/DDBJ databases">
        <title>Vallitalea pronyensis genome.</title>
        <authorList>
            <person name="Postec A."/>
        </authorList>
    </citation>
    <scope>NUCLEOTIDE SEQUENCE</scope>
    <source>
        <strain evidence="2">FatNI3</strain>
    </source>
</reference>